<dbReference type="AlphaFoldDB" id="A0AAE0WCY3"/>
<evidence type="ECO:0000313" key="2">
    <source>
        <dbReference type="Proteomes" id="UP001195483"/>
    </source>
</evidence>
<reference evidence="1" key="2">
    <citation type="journal article" date="2021" name="Genome Biol. Evol.">
        <title>Developing a high-quality reference genome for a parasitic bivalve with doubly uniparental inheritance (Bivalvia: Unionida).</title>
        <authorList>
            <person name="Smith C.H."/>
        </authorList>
    </citation>
    <scope>NUCLEOTIDE SEQUENCE</scope>
    <source>
        <strain evidence="1">CHS0354</strain>
        <tissue evidence="1">Mantle</tissue>
    </source>
</reference>
<organism evidence="1 2">
    <name type="scientific">Potamilus streckersoni</name>
    <dbReference type="NCBI Taxonomy" id="2493646"/>
    <lineage>
        <taxon>Eukaryota</taxon>
        <taxon>Metazoa</taxon>
        <taxon>Spiralia</taxon>
        <taxon>Lophotrochozoa</taxon>
        <taxon>Mollusca</taxon>
        <taxon>Bivalvia</taxon>
        <taxon>Autobranchia</taxon>
        <taxon>Heteroconchia</taxon>
        <taxon>Palaeoheterodonta</taxon>
        <taxon>Unionida</taxon>
        <taxon>Unionoidea</taxon>
        <taxon>Unionidae</taxon>
        <taxon>Ambleminae</taxon>
        <taxon>Lampsilini</taxon>
        <taxon>Potamilus</taxon>
    </lineage>
</organism>
<reference evidence="1" key="3">
    <citation type="submission" date="2023-05" db="EMBL/GenBank/DDBJ databases">
        <authorList>
            <person name="Smith C.H."/>
        </authorList>
    </citation>
    <scope>NUCLEOTIDE SEQUENCE</scope>
    <source>
        <strain evidence="1">CHS0354</strain>
        <tissue evidence="1">Mantle</tissue>
    </source>
</reference>
<reference evidence="1" key="1">
    <citation type="journal article" date="2021" name="Genome Biol. Evol.">
        <title>A High-Quality Reference Genome for a Parasitic Bivalve with Doubly Uniparental Inheritance (Bivalvia: Unionida).</title>
        <authorList>
            <person name="Smith C.H."/>
        </authorList>
    </citation>
    <scope>NUCLEOTIDE SEQUENCE</scope>
    <source>
        <strain evidence="1">CHS0354</strain>
    </source>
</reference>
<evidence type="ECO:0000313" key="1">
    <source>
        <dbReference type="EMBL" id="KAK3608760.1"/>
    </source>
</evidence>
<gene>
    <name evidence="1" type="ORF">CHS0354_010463</name>
</gene>
<proteinExistence type="predicted"/>
<accession>A0AAE0WCY3</accession>
<comment type="caution">
    <text evidence="1">The sequence shown here is derived from an EMBL/GenBank/DDBJ whole genome shotgun (WGS) entry which is preliminary data.</text>
</comment>
<dbReference type="Proteomes" id="UP001195483">
    <property type="component" value="Unassembled WGS sequence"/>
</dbReference>
<dbReference type="EMBL" id="JAEAOA010000657">
    <property type="protein sequence ID" value="KAK3608760.1"/>
    <property type="molecule type" value="Genomic_DNA"/>
</dbReference>
<protein>
    <submittedName>
        <fullName evidence="1">Uncharacterized protein</fullName>
    </submittedName>
</protein>
<sequence length="76" mass="8539">MEVSCPIARDCVKRKGSVYDKYEYNKFMNKQAGDVFTPQEQCSLVYGPGSEYYGVCKSSVPLFVCTIMCIDVFLAS</sequence>
<name>A0AAE0WCY3_9BIVA</name>
<keyword evidence="2" id="KW-1185">Reference proteome</keyword>